<gene>
    <name evidence="12" type="ORF">DW028_02415</name>
    <name evidence="11" type="ORF">DW038_00010</name>
    <name evidence="10" type="ORF">DW172_02715</name>
    <name evidence="9" type="ORF">DW912_07695</name>
    <name evidence="8" type="ORF">DWV45_06460</name>
    <name evidence="7" type="ORF">DWW89_14855</name>
    <name evidence="6" type="ORF">DXB72_14135</name>
    <name evidence="5" type="ORF">DXB99_03625</name>
    <name evidence="4" type="ORF">DXC13_07240</name>
    <name evidence="3" type="ORF">DXD13_06715</name>
    <name evidence="2" type="ORF">G4312_05455</name>
</gene>
<evidence type="ECO:0000313" key="22">
    <source>
        <dbReference type="Proteomes" id="UP000286220"/>
    </source>
</evidence>
<dbReference type="RefSeq" id="WP_021740582.1">
    <property type="nucleotide sequence ID" value="NZ_DAWDNE010000103.1"/>
</dbReference>
<accession>A0A3E4M0R1</accession>
<dbReference type="Proteomes" id="UP000286220">
    <property type="component" value="Unassembled WGS sequence"/>
</dbReference>
<dbReference type="Proteomes" id="UP000286181">
    <property type="component" value="Unassembled WGS sequence"/>
</dbReference>
<dbReference type="Proteomes" id="UP000260717">
    <property type="component" value="Unassembled WGS sequence"/>
</dbReference>
<evidence type="ECO:0000313" key="10">
    <source>
        <dbReference type="EMBL" id="RHI25616.1"/>
    </source>
</evidence>
<evidence type="ECO:0000313" key="20">
    <source>
        <dbReference type="Proteomes" id="UP000285865"/>
    </source>
</evidence>
<dbReference type="Proteomes" id="UP000283683">
    <property type="component" value="Unassembled WGS sequence"/>
</dbReference>
<dbReference type="Proteomes" id="UP001193756">
    <property type="component" value="Unassembled WGS sequence"/>
</dbReference>
<dbReference type="Pfam" id="PF12728">
    <property type="entry name" value="HTH_17"/>
    <property type="match status" value="1"/>
</dbReference>
<dbReference type="GO" id="GO:0003677">
    <property type="term" value="F:DNA binding"/>
    <property type="evidence" value="ECO:0007669"/>
    <property type="project" value="UniProtKB-KW"/>
</dbReference>
<dbReference type="EMBL" id="QSTI01000009">
    <property type="protein sequence ID" value="RGM49627.1"/>
    <property type="molecule type" value="Genomic_DNA"/>
</dbReference>
<protein>
    <submittedName>
        <fullName evidence="3">DNA-binding protein</fullName>
    </submittedName>
    <submittedName>
        <fullName evidence="2">Helix-turn-helix domain-containing protein</fullName>
    </submittedName>
</protein>
<proteinExistence type="predicted"/>
<dbReference type="EMBL" id="QSTP01000002">
    <property type="protein sequence ID" value="RGM73218.1"/>
    <property type="molecule type" value="Genomic_DNA"/>
</dbReference>
<keyword evidence="3" id="KW-0238">DNA-binding</keyword>
<feature type="domain" description="Helix-turn-helix" evidence="1">
    <location>
        <begin position="12"/>
        <end position="59"/>
    </location>
</feature>
<evidence type="ECO:0000313" key="2">
    <source>
        <dbReference type="EMBL" id="NSC76743.1"/>
    </source>
</evidence>
<evidence type="ECO:0000313" key="11">
    <source>
        <dbReference type="EMBL" id="RHL07842.1"/>
    </source>
</evidence>
<dbReference type="AlphaFoldDB" id="A0A3E4M0R1"/>
<dbReference type="Proteomes" id="UP000283765">
    <property type="component" value="Unassembled WGS sequence"/>
</dbReference>
<dbReference type="EMBL" id="QRXR01000035">
    <property type="protein sequence ID" value="RGU19664.1"/>
    <property type="molecule type" value="Genomic_DNA"/>
</dbReference>
<organism evidence="3 16">
    <name type="scientific">Agathobacter rectalis</name>
    <dbReference type="NCBI Taxonomy" id="39491"/>
    <lineage>
        <taxon>Bacteria</taxon>
        <taxon>Bacillati</taxon>
        <taxon>Bacillota</taxon>
        <taxon>Clostridia</taxon>
        <taxon>Lachnospirales</taxon>
        <taxon>Lachnospiraceae</taxon>
        <taxon>Agathobacter</taxon>
    </lineage>
</organism>
<evidence type="ECO:0000313" key="3">
    <source>
        <dbReference type="EMBL" id="RGK43277.1"/>
    </source>
</evidence>
<dbReference type="EMBL" id="QSUG01000019">
    <property type="protein sequence ID" value="RGN20311.1"/>
    <property type="molecule type" value="Genomic_DNA"/>
</dbReference>
<reference evidence="13 14" key="1">
    <citation type="submission" date="2018-08" db="EMBL/GenBank/DDBJ databases">
        <title>A genome reference for cultivated species of the human gut microbiota.</title>
        <authorList>
            <person name="Zou Y."/>
            <person name="Xue W."/>
            <person name="Luo G."/>
        </authorList>
    </citation>
    <scope>NUCLEOTIDE SEQUENCE [LARGE SCALE GENOMIC DNA]</scope>
    <source>
        <strain evidence="8 18">AF06-19</strain>
        <strain evidence="7 19">AF17-27</strain>
        <strain evidence="12 17">AF38-24</strain>
        <strain evidence="11 21">AF39-14AC</strain>
        <strain evidence="10 20">AM16-11</strain>
        <strain evidence="9 22">AM42-17AT</strain>
        <strain evidence="6 15">OM05-6AA</strain>
        <strain evidence="5 14">OM07-13</strain>
        <strain evidence="4 13">OM08-12AT</strain>
        <strain evidence="3 16">TF11-15AC</strain>
    </source>
</reference>
<dbReference type="GeneID" id="42787883"/>
<name>A0A3E4M0R1_9FIRM</name>
<evidence type="ECO:0000313" key="12">
    <source>
        <dbReference type="EMBL" id="RHL31282.1"/>
    </source>
</evidence>
<evidence type="ECO:0000313" key="5">
    <source>
        <dbReference type="EMBL" id="RGM73218.1"/>
    </source>
</evidence>
<evidence type="ECO:0000313" key="13">
    <source>
        <dbReference type="Proteomes" id="UP000260717"/>
    </source>
</evidence>
<dbReference type="EMBL" id="QRKN01000001">
    <property type="protein sequence ID" value="RHI25616.1"/>
    <property type="molecule type" value="Genomic_DNA"/>
</dbReference>
<evidence type="ECO:0000313" key="8">
    <source>
        <dbReference type="EMBL" id="RGW87543.1"/>
    </source>
</evidence>
<dbReference type="Proteomes" id="UP000260970">
    <property type="component" value="Unassembled WGS sequence"/>
</dbReference>
<dbReference type="Proteomes" id="UP000261052">
    <property type="component" value="Unassembled WGS sequence"/>
</dbReference>
<dbReference type="EMBL" id="QSFZ01000007">
    <property type="protein sequence ID" value="RHA92232.1"/>
    <property type="molecule type" value="Genomic_DNA"/>
</dbReference>
<evidence type="ECO:0000313" key="7">
    <source>
        <dbReference type="EMBL" id="RGU19664.1"/>
    </source>
</evidence>
<evidence type="ECO:0000313" key="15">
    <source>
        <dbReference type="Proteomes" id="UP000260970"/>
    </source>
</evidence>
<comment type="caution">
    <text evidence="3">The sequence shown here is derived from an EMBL/GenBank/DDBJ whole genome shotgun (WGS) entry which is preliminary data.</text>
</comment>
<dbReference type="Proteomes" id="UP000285865">
    <property type="component" value="Unassembled WGS sequence"/>
</dbReference>
<reference evidence="2" key="2">
    <citation type="journal article" date="2020" name="Cell Host Microbe">
        <title>Functional and Genomic Variation between Human-Derived Isolates of Lachnospiraceae Reveals Inter- and Intra-Species Diversity.</title>
        <authorList>
            <person name="Sorbara M.T."/>
            <person name="Littmann E.R."/>
            <person name="Fontana E."/>
            <person name="Moody T.U."/>
            <person name="Kohout C.E."/>
            <person name="Gjonbalaj M."/>
            <person name="Eaton V."/>
            <person name="Seok R."/>
            <person name="Leiner I.M."/>
            <person name="Pamer E.G."/>
        </authorList>
    </citation>
    <scope>NUCLEOTIDE SEQUENCE</scope>
    <source>
        <strain evidence="2">MSK.16.45</strain>
    </source>
</reference>
<evidence type="ECO:0000313" key="17">
    <source>
        <dbReference type="Proteomes" id="UP000283297"/>
    </source>
</evidence>
<dbReference type="Proteomes" id="UP000260758">
    <property type="component" value="Unassembled WGS sequence"/>
</dbReference>
<evidence type="ECO:0000313" key="14">
    <source>
        <dbReference type="Proteomes" id="UP000260758"/>
    </source>
</evidence>
<dbReference type="Proteomes" id="UP000283297">
    <property type="component" value="Unassembled WGS sequence"/>
</dbReference>
<evidence type="ECO:0000313" key="18">
    <source>
        <dbReference type="Proteomes" id="UP000283683"/>
    </source>
</evidence>
<dbReference type="EMBL" id="JAAIMP010000006">
    <property type="protein sequence ID" value="NSC76743.1"/>
    <property type="molecule type" value="Genomic_DNA"/>
</dbReference>
<dbReference type="EMBL" id="QRON01000001">
    <property type="protein sequence ID" value="RHL31282.1"/>
    <property type="molecule type" value="Genomic_DNA"/>
</dbReference>
<evidence type="ECO:0000313" key="4">
    <source>
        <dbReference type="EMBL" id="RGM49627.1"/>
    </source>
</evidence>
<dbReference type="EMBL" id="QROF01000001">
    <property type="protein sequence ID" value="RHL07842.1"/>
    <property type="molecule type" value="Genomic_DNA"/>
</dbReference>
<evidence type="ECO:0000313" key="19">
    <source>
        <dbReference type="Proteomes" id="UP000283765"/>
    </source>
</evidence>
<sequence>MDKKDLKDEKLLYNVRETAAVLGVNVHLVYELINRKLLPALRLGSLKVRKSTLIDFVERYEGMDLSDLDNIKELQQNMN</sequence>
<evidence type="ECO:0000313" key="6">
    <source>
        <dbReference type="EMBL" id="RGN20311.1"/>
    </source>
</evidence>
<dbReference type="InterPro" id="IPR041657">
    <property type="entry name" value="HTH_17"/>
</dbReference>
<dbReference type="EMBL" id="QSAZ01000005">
    <property type="protein sequence ID" value="RGW87543.1"/>
    <property type="molecule type" value="Genomic_DNA"/>
</dbReference>
<dbReference type="EMBL" id="QSQP01000007">
    <property type="protein sequence ID" value="RGK43277.1"/>
    <property type="molecule type" value="Genomic_DNA"/>
</dbReference>
<evidence type="ECO:0000313" key="16">
    <source>
        <dbReference type="Proteomes" id="UP000261052"/>
    </source>
</evidence>
<evidence type="ECO:0000313" key="21">
    <source>
        <dbReference type="Proteomes" id="UP000286181"/>
    </source>
</evidence>
<evidence type="ECO:0000313" key="9">
    <source>
        <dbReference type="EMBL" id="RHA92232.1"/>
    </source>
</evidence>
<reference evidence="2" key="3">
    <citation type="submission" date="2020-02" db="EMBL/GenBank/DDBJ databases">
        <authorList>
            <person name="Littmann E."/>
            <person name="Sorbara M."/>
        </authorList>
    </citation>
    <scope>NUCLEOTIDE SEQUENCE</scope>
    <source>
        <strain evidence="2">MSK.16.45</strain>
    </source>
</reference>
<evidence type="ECO:0000259" key="1">
    <source>
        <dbReference type="Pfam" id="PF12728"/>
    </source>
</evidence>